<dbReference type="InterPro" id="IPR051125">
    <property type="entry name" value="ABC-4/HrtB_transporter"/>
</dbReference>
<proteinExistence type="predicted"/>
<dbReference type="GO" id="GO:0005886">
    <property type="term" value="C:plasma membrane"/>
    <property type="evidence" value="ECO:0007669"/>
    <property type="project" value="UniProtKB-SubCell"/>
</dbReference>
<evidence type="ECO:0000313" key="9">
    <source>
        <dbReference type="Proteomes" id="UP000001887"/>
    </source>
</evidence>
<name>D2QYV1_PIRSD</name>
<gene>
    <name evidence="8" type="ordered locus">Psta_1731</name>
</gene>
<evidence type="ECO:0000256" key="3">
    <source>
        <dbReference type="ARBA" id="ARBA00022692"/>
    </source>
</evidence>
<feature type="domain" description="ABC3 transporter permease C-terminal" evidence="7">
    <location>
        <begin position="1068"/>
        <end position="1175"/>
    </location>
</feature>
<reference evidence="8 9" key="1">
    <citation type="journal article" date="2009" name="Stand. Genomic Sci.">
        <title>Complete genome sequence of Pirellula staleyi type strain (ATCC 27377).</title>
        <authorList>
            <person name="Clum A."/>
            <person name="Tindall B.J."/>
            <person name="Sikorski J."/>
            <person name="Ivanova N."/>
            <person name="Mavrommatis K."/>
            <person name="Lucas S."/>
            <person name="Glavina del Rio T."/>
            <person name="Nolan M."/>
            <person name="Chen F."/>
            <person name="Tice H."/>
            <person name="Pitluck S."/>
            <person name="Cheng J.F."/>
            <person name="Chertkov O."/>
            <person name="Brettin T."/>
            <person name="Han C."/>
            <person name="Detter J.C."/>
            <person name="Kuske C."/>
            <person name="Bruce D."/>
            <person name="Goodwin L."/>
            <person name="Ovchinikova G."/>
            <person name="Pati A."/>
            <person name="Mikhailova N."/>
            <person name="Chen A."/>
            <person name="Palaniappan K."/>
            <person name="Land M."/>
            <person name="Hauser L."/>
            <person name="Chang Y.J."/>
            <person name="Jeffries C.D."/>
            <person name="Chain P."/>
            <person name="Rohde M."/>
            <person name="Goker M."/>
            <person name="Bristow J."/>
            <person name="Eisen J.A."/>
            <person name="Markowitz V."/>
            <person name="Hugenholtz P."/>
            <person name="Kyrpides N.C."/>
            <person name="Klenk H.P."/>
            <person name="Lapidus A."/>
        </authorList>
    </citation>
    <scope>NUCLEOTIDE SEQUENCE [LARGE SCALE GENOMIC DNA]</scope>
    <source>
        <strain evidence="9">ATCC 27377 / DSM 6068 / ICPB 4128</strain>
    </source>
</reference>
<evidence type="ECO:0000256" key="4">
    <source>
        <dbReference type="ARBA" id="ARBA00022989"/>
    </source>
</evidence>
<keyword evidence="2" id="KW-1003">Cell membrane</keyword>
<dbReference type="InterPro" id="IPR003838">
    <property type="entry name" value="ABC3_permease_C"/>
</dbReference>
<feature type="transmembrane region" description="Helical" evidence="6">
    <location>
        <begin position="753"/>
        <end position="771"/>
    </location>
</feature>
<evidence type="ECO:0000256" key="2">
    <source>
        <dbReference type="ARBA" id="ARBA00022475"/>
    </source>
</evidence>
<feature type="transmembrane region" description="Helical" evidence="6">
    <location>
        <begin position="1150"/>
        <end position="1173"/>
    </location>
</feature>
<accession>D2QYV1</accession>
<feature type="transmembrane region" description="Helical" evidence="6">
    <location>
        <begin position="728"/>
        <end position="747"/>
    </location>
</feature>
<keyword evidence="4 6" id="KW-1133">Transmembrane helix</keyword>
<comment type="subcellular location">
    <subcellularLocation>
        <location evidence="1">Cell membrane</location>
        <topology evidence="1">Multi-pass membrane protein</topology>
    </subcellularLocation>
</comment>
<feature type="transmembrane region" description="Helical" evidence="6">
    <location>
        <begin position="574"/>
        <end position="595"/>
    </location>
</feature>
<evidence type="ECO:0000256" key="6">
    <source>
        <dbReference type="SAM" id="Phobius"/>
    </source>
</evidence>
<feature type="transmembrane region" description="Helical" evidence="6">
    <location>
        <begin position="1067"/>
        <end position="1088"/>
    </location>
</feature>
<evidence type="ECO:0000313" key="8">
    <source>
        <dbReference type="EMBL" id="ADB16406.1"/>
    </source>
</evidence>
<feature type="domain" description="ABC3 transporter permease C-terminal" evidence="7">
    <location>
        <begin position="579"/>
        <end position="701"/>
    </location>
</feature>
<feature type="transmembrane region" description="Helical" evidence="6">
    <location>
        <begin position="806"/>
        <end position="825"/>
    </location>
</feature>
<organism evidence="8 9">
    <name type="scientific">Pirellula staleyi (strain ATCC 27377 / DSM 6068 / ICPB 4128)</name>
    <name type="common">Pirella staleyi</name>
    <dbReference type="NCBI Taxonomy" id="530564"/>
    <lineage>
        <taxon>Bacteria</taxon>
        <taxon>Pseudomonadati</taxon>
        <taxon>Planctomycetota</taxon>
        <taxon>Planctomycetia</taxon>
        <taxon>Pirellulales</taxon>
        <taxon>Pirellulaceae</taxon>
        <taxon>Pirellula</taxon>
    </lineage>
</organism>
<dbReference type="Pfam" id="PF02687">
    <property type="entry name" value="FtsX"/>
    <property type="match status" value="2"/>
</dbReference>
<dbReference type="EMBL" id="CP001848">
    <property type="protein sequence ID" value="ADB16406.1"/>
    <property type="molecule type" value="Genomic_DNA"/>
</dbReference>
<dbReference type="PANTHER" id="PTHR43738:SF2">
    <property type="entry name" value="ABC TRANSPORTER PERMEASE"/>
    <property type="match status" value="1"/>
</dbReference>
<keyword evidence="9" id="KW-1185">Reference proteome</keyword>
<evidence type="ECO:0000259" key="7">
    <source>
        <dbReference type="Pfam" id="PF02687"/>
    </source>
</evidence>
<sequence length="1184" mass="125670" precursor="true">MSFWKLVLQSLRFHIRPQSAVALGVAAAAAVLVGALLVGDSVRGTLRHLTLDRLGKIDELLISDFFFREELATEIRELPVFESHYTAAIPVVLLPSTSLEKKLDDGRVSRSGGVLALGIDEEFWSLGSAAIKPSKSPSENEIAINQTLASQLGAEVGDTLLLRLGKVTEVPADSPLGRKEDRITTLAELKLVAIIPAESLGRFGLEPSQFSPAVAYLSRSQLASALEMQGKANAVLIAGQNAEIPPTEAVSNQLREALAPKLEDLGLNLTEVKQPDPTAEGKNVFDYFSLSSERMMLSAETEQLATEVFAKQKSQTVLTYLANNIEKVPNEATGNSAPTPAAPGAKPELKGIPYSTITALDPAAGIELVDSAGKPVTQLADDEIAVNSWAAEDQQLQIGDRVRVTYFRPESTHGTEEEASTEFKLAAIIPITEPKSPFQRRRDAIYDQRPTTANDPNLTPVVKGITDQASISDWDAPFPFDYNRIRTQDDEYWENHRTTPKAFISLAAGQKIWGSRFGKATSIRIAKSPDVTAEKLAAELLAARKANGLSLGLVLQSIKRQSLAASSGTTPFDVLFLALSMFIIGSALLLVWLLFQLVTQQRAANLGLLMAMGWTQGKAARSLLAEGALLAAFGSVLGVFLGVGYAAAMLAGLKSWWSGAVSSPDLTLYITPTALIGGAVASLVIALVTMAISLRMLRRVSLRSLLAGEATPPITAAKSSKQSFTLKLIALVLLVLAAASLGAAATLGGEAQAGALLTGGAAILTATILLVTNRLRAIGSSPTNLGGNVLLTMAWRSASRNVGRSITTIALMASASFLIIAVSSFRLAPTVEGIGGFDLLAESSQAIIGNLGTTAGRKELLADDAEKLAQTTILSLRVKAGDDASCRNLYRPSQPQVLGVTPAMIDYFDNPEVPHFAFAGSAATTDAEKKNPWHVLDTSAAGEGPVRVIVDKNTAMYSLRLYRGVGERFKVEYEGGPTVEFEVAGLLAGSVLQGSLLVGERDFERLFPQVSGYSMFLVRPDGASEEQVTQILETRLGDEGFDCTDARARLADLLAVQNTYITTFQSLGGLGLLLGTLGLAAVQLRSALERRKELALLRATGFSNARLRSMLMLESLLLLALGLGLGVLAALFVVLPPLLAGEAKVPLRDLALMLAVVALVGASAGAFAARLTLRAPLLSALRGE</sequence>
<dbReference type="AlphaFoldDB" id="D2QYV1"/>
<feature type="transmembrane region" description="Helical" evidence="6">
    <location>
        <begin position="668"/>
        <end position="694"/>
    </location>
</feature>
<keyword evidence="3 6" id="KW-0812">Transmembrane</keyword>
<dbReference type="KEGG" id="psl:Psta_1731"/>
<dbReference type="PANTHER" id="PTHR43738">
    <property type="entry name" value="ABC TRANSPORTER, MEMBRANE PROTEIN"/>
    <property type="match status" value="1"/>
</dbReference>
<dbReference type="OrthoDB" id="219657at2"/>
<protein>
    <recommendedName>
        <fullName evidence="7">ABC3 transporter permease C-terminal domain-containing protein</fullName>
    </recommendedName>
</protein>
<evidence type="ECO:0000256" key="1">
    <source>
        <dbReference type="ARBA" id="ARBA00004651"/>
    </source>
</evidence>
<keyword evidence="5 6" id="KW-0472">Membrane</keyword>
<feature type="transmembrane region" description="Helical" evidence="6">
    <location>
        <begin position="20"/>
        <end position="39"/>
    </location>
</feature>
<dbReference type="HOGENOM" id="CLU_272352_0_0_0"/>
<feature type="transmembrane region" description="Helical" evidence="6">
    <location>
        <begin position="1116"/>
        <end position="1138"/>
    </location>
</feature>
<evidence type="ECO:0000256" key="5">
    <source>
        <dbReference type="ARBA" id="ARBA00023136"/>
    </source>
</evidence>
<dbReference type="eggNOG" id="COG0577">
    <property type="taxonomic scope" value="Bacteria"/>
</dbReference>
<dbReference type="STRING" id="530564.Psta_1731"/>
<feature type="transmembrane region" description="Helical" evidence="6">
    <location>
        <begin position="628"/>
        <end position="648"/>
    </location>
</feature>
<dbReference type="Proteomes" id="UP000001887">
    <property type="component" value="Chromosome"/>
</dbReference>